<feature type="transmembrane region" description="Helical" evidence="1">
    <location>
        <begin position="26"/>
        <end position="44"/>
    </location>
</feature>
<keyword evidence="1" id="KW-0812">Transmembrane</keyword>
<dbReference type="EMBL" id="AMFJ01000138">
    <property type="protein sequence ID" value="EKE29610.1"/>
    <property type="molecule type" value="Genomic_DNA"/>
</dbReference>
<evidence type="ECO:0000256" key="1">
    <source>
        <dbReference type="SAM" id="Phobius"/>
    </source>
</evidence>
<keyword evidence="1" id="KW-1133">Transmembrane helix</keyword>
<comment type="caution">
    <text evidence="2">The sequence shown here is derived from an EMBL/GenBank/DDBJ whole genome shotgun (WGS) entry which is preliminary data.</text>
</comment>
<dbReference type="AlphaFoldDB" id="K2H197"/>
<keyword evidence="1" id="KW-0472">Membrane</keyword>
<accession>K2H197</accession>
<proteinExistence type="predicted"/>
<name>K2H197_9BACT</name>
<organism evidence="2">
    <name type="scientific">uncultured bacterium</name>
    <name type="common">gcode 4</name>
    <dbReference type="NCBI Taxonomy" id="1234023"/>
    <lineage>
        <taxon>Bacteria</taxon>
        <taxon>environmental samples</taxon>
    </lineage>
</organism>
<reference evidence="2" key="1">
    <citation type="journal article" date="2012" name="Science">
        <title>Fermentation, hydrogen, and sulfur metabolism in multiple uncultivated bacterial phyla.</title>
        <authorList>
            <person name="Wrighton K.C."/>
            <person name="Thomas B.C."/>
            <person name="Sharon I."/>
            <person name="Miller C.S."/>
            <person name="Castelle C.J."/>
            <person name="VerBerkmoes N.C."/>
            <person name="Wilkins M.J."/>
            <person name="Hettich R.L."/>
            <person name="Lipton M.S."/>
            <person name="Williams K.H."/>
            <person name="Long P.E."/>
            <person name="Banfield J.F."/>
        </authorList>
    </citation>
    <scope>NUCLEOTIDE SEQUENCE [LARGE SCALE GENOMIC DNA]</scope>
</reference>
<protein>
    <submittedName>
        <fullName evidence="2">Uncharacterized protein</fullName>
    </submittedName>
</protein>
<evidence type="ECO:0000313" key="2">
    <source>
        <dbReference type="EMBL" id="EKE29610.1"/>
    </source>
</evidence>
<sequence>MLFVQFGGSAFFLALAYLIFQVTQNTFFVLAPPLIPLVFFIKYFQDKWFAADVKKERAATEARRAEICKGCNQCIEQKSPA</sequence>
<gene>
    <name evidence="2" type="ORF">ACD_2C00138G0003</name>
</gene>